<name>A0A348WLH3_9GAMM</name>
<dbReference type="RefSeq" id="WP_272978588.1">
    <property type="nucleotide sequence ID" value="NZ_DBGH01000125.1"/>
</dbReference>
<accession>A0A348WLH3</accession>
<evidence type="ECO:0000313" key="2">
    <source>
        <dbReference type="Proteomes" id="UP000262878"/>
    </source>
</evidence>
<protein>
    <submittedName>
        <fullName evidence="1">DUF885 domain-containing protein</fullName>
    </submittedName>
</protein>
<gene>
    <name evidence="1" type="ORF">DCR58_01225</name>
</gene>
<dbReference type="Proteomes" id="UP000262878">
    <property type="component" value="Unassembled WGS sequence"/>
</dbReference>
<proteinExistence type="predicted"/>
<dbReference type="EMBL" id="DMUP01000029">
    <property type="protein sequence ID" value="HAR55385.1"/>
    <property type="molecule type" value="Genomic_DNA"/>
</dbReference>
<evidence type="ECO:0000313" key="1">
    <source>
        <dbReference type="EMBL" id="HAR55385.1"/>
    </source>
</evidence>
<dbReference type="PANTHER" id="PTHR33361:SF2">
    <property type="entry name" value="DUF885 DOMAIN-CONTAINING PROTEIN"/>
    <property type="match status" value="1"/>
</dbReference>
<dbReference type="PANTHER" id="PTHR33361">
    <property type="entry name" value="GLR0591 PROTEIN"/>
    <property type="match status" value="1"/>
</dbReference>
<dbReference type="InterPro" id="IPR010281">
    <property type="entry name" value="DUF885"/>
</dbReference>
<dbReference type="STRING" id="314276.OS145_05025"/>
<sequence length="585" mass="66784">MRQLILAASIVSLVSCASQSHTPPNAETHQVSQQTSLTESFHTLANTVWEDLSASHKTALPDMSPAALNARYQKHAKWLAQLDAIDVSQLSSQDRINHAMISYSLKNSVDEYRFKAHYMPLTAEGSFHSSLAFMPGNTRFESTQDYRDYLSKLATIQRYMTQQTNWLRKAIEEGYTQPKAAMEGFEESILAYIVQNPEQSVYFDPFKQQPRFVDDATWAELQQQARNVIDNQIMPAYDDYFTFMVTEYLPNSRDSIGAYDLPNGKAFYKNRIEHYTTTDMTAEEIHEIGLSEVKRIRAEMDEVIAESGFDGDFDEFVEFLRTDDQFYADTPEELLATAALVAKKMDGKLPGLFKTLPRKPYGIAPVPDEIAPKYTTGRYKGSNRADQAGYYWVNTYALDRRPLYQIPALTLHEAVPGHHLQNAIAGEMENVPEYRQQTYISAFGEGWGLYSEYLGLEAGFYQDPYSNFGRLSYEMWRAARLVVDTGMHAMGWSRERAIDFMASNTALSLHNVKTEIDRYITWPAQALSYKLGELKIKALRKRAEDELGSDFDLREFHDAILENGSVPLDVLEQHINQWIDDQKSA</sequence>
<dbReference type="Pfam" id="PF05960">
    <property type="entry name" value="DUF885"/>
    <property type="match status" value="1"/>
</dbReference>
<dbReference type="PROSITE" id="PS51257">
    <property type="entry name" value="PROKAR_LIPOPROTEIN"/>
    <property type="match status" value="1"/>
</dbReference>
<organism evidence="1 2">
    <name type="scientific">Idiomarina baltica</name>
    <dbReference type="NCBI Taxonomy" id="190892"/>
    <lineage>
        <taxon>Bacteria</taxon>
        <taxon>Pseudomonadati</taxon>
        <taxon>Pseudomonadota</taxon>
        <taxon>Gammaproteobacteria</taxon>
        <taxon>Alteromonadales</taxon>
        <taxon>Idiomarinaceae</taxon>
        <taxon>Idiomarina</taxon>
    </lineage>
</organism>
<reference evidence="1 2" key="1">
    <citation type="journal article" date="2018" name="Nat. Biotechnol.">
        <title>A standardized bacterial taxonomy based on genome phylogeny substantially revises the tree of life.</title>
        <authorList>
            <person name="Parks D.H."/>
            <person name="Chuvochina M."/>
            <person name="Waite D.W."/>
            <person name="Rinke C."/>
            <person name="Skarshewski A."/>
            <person name="Chaumeil P.A."/>
            <person name="Hugenholtz P."/>
        </authorList>
    </citation>
    <scope>NUCLEOTIDE SEQUENCE [LARGE SCALE GENOMIC DNA]</scope>
    <source>
        <strain evidence="1">UBA9360</strain>
    </source>
</reference>
<dbReference type="AlphaFoldDB" id="A0A348WLH3"/>
<comment type="caution">
    <text evidence="1">The sequence shown here is derived from an EMBL/GenBank/DDBJ whole genome shotgun (WGS) entry which is preliminary data.</text>
</comment>